<keyword evidence="4" id="KW-1185">Reference proteome</keyword>
<reference evidence="3 4" key="1">
    <citation type="submission" date="2023-12" db="EMBL/GenBank/DDBJ databases">
        <title>the genome sequence of Hyalangium sp. s54d21.</title>
        <authorList>
            <person name="Zhang X."/>
        </authorList>
    </citation>
    <scope>NUCLEOTIDE SEQUENCE [LARGE SCALE GENOMIC DNA]</scope>
    <source>
        <strain evidence="4">s54d21</strain>
    </source>
</reference>
<evidence type="ECO:0000313" key="4">
    <source>
        <dbReference type="Proteomes" id="UP001291309"/>
    </source>
</evidence>
<comment type="caution">
    <text evidence="3">The sequence shown here is derived from an EMBL/GenBank/DDBJ whole genome shotgun (WGS) entry which is preliminary data.</text>
</comment>
<dbReference type="Proteomes" id="UP001291309">
    <property type="component" value="Unassembled WGS sequence"/>
</dbReference>
<sequence length="243" mass="25982">MNRSYRLPTAVILLSLLVQVTACQPDSAPEPVEPSPAQPSPAQPSPTQPTDTPEVQTSPFSLTSPEPDTSTDPKPPGNNVSCGVLTTGSALGSLDFRYDAYVVTARESGSMTLYSDVIAVNPAGYRYGYGYPLSMAAIEDGVTLAAYGGNYVQNALETGTAIIQYPVLAGRQYILVYKTFGSFTPLTYCLTLPEALTLEGRIHALPQPVTVPTNSAGLITLENPRPDVLNRFVPWLSERVKGN</sequence>
<name>A0ABU5GZV1_9BACT</name>
<evidence type="ECO:0000256" key="1">
    <source>
        <dbReference type="SAM" id="MobiDB-lite"/>
    </source>
</evidence>
<feature type="region of interest" description="Disordered" evidence="1">
    <location>
        <begin position="25"/>
        <end position="82"/>
    </location>
</feature>
<organism evidence="3 4">
    <name type="scientific">Hyalangium rubrum</name>
    <dbReference type="NCBI Taxonomy" id="3103134"/>
    <lineage>
        <taxon>Bacteria</taxon>
        <taxon>Pseudomonadati</taxon>
        <taxon>Myxococcota</taxon>
        <taxon>Myxococcia</taxon>
        <taxon>Myxococcales</taxon>
        <taxon>Cystobacterineae</taxon>
        <taxon>Archangiaceae</taxon>
        <taxon>Hyalangium</taxon>
    </lineage>
</organism>
<feature type="compositionally biased region" description="Pro residues" evidence="1">
    <location>
        <begin position="31"/>
        <end position="47"/>
    </location>
</feature>
<proteinExistence type="predicted"/>
<gene>
    <name evidence="3" type="ORF">SYV04_09960</name>
</gene>
<feature type="signal peptide" evidence="2">
    <location>
        <begin position="1"/>
        <end position="22"/>
    </location>
</feature>
<protein>
    <recommendedName>
        <fullName evidence="5">Lipoprotein</fullName>
    </recommendedName>
</protein>
<evidence type="ECO:0000313" key="3">
    <source>
        <dbReference type="EMBL" id="MDY7226714.1"/>
    </source>
</evidence>
<feature type="compositionally biased region" description="Polar residues" evidence="1">
    <location>
        <begin position="55"/>
        <end position="82"/>
    </location>
</feature>
<evidence type="ECO:0008006" key="5">
    <source>
        <dbReference type="Google" id="ProtNLM"/>
    </source>
</evidence>
<evidence type="ECO:0000256" key="2">
    <source>
        <dbReference type="SAM" id="SignalP"/>
    </source>
</evidence>
<feature type="chain" id="PRO_5046354561" description="Lipoprotein" evidence="2">
    <location>
        <begin position="23"/>
        <end position="243"/>
    </location>
</feature>
<keyword evidence="2" id="KW-0732">Signal</keyword>
<dbReference type="EMBL" id="JAXIVS010000003">
    <property type="protein sequence ID" value="MDY7226714.1"/>
    <property type="molecule type" value="Genomic_DNA"/>
</dbReference>
<accession>A0ABU5GZV1</accession>
<dbReference type="RefSeq" id="WP_321545441.1">
    <property type="nucleotide sequence ID" value="NZ_JAXIVS010000003.1"/>
</dbReference>